<dbReference type="EMBL" id="RHLK01000005">
    <property type="protein sequence ID" value="MVP00023.1"/>
    <property type="molecule type" value="Genomic_DNA"/>
</dbReference>
<reference evidence="2 3" key="1">
    <citation type="journal article" date="2019" name="Microorganisms">
        <title>Paenibacillus lutrae sp. nov., A Chitinolytic Species Isolated from A River Otter in Castril Natural Park, Granada, Spain.</title>
        <authorList>
            <person name="Rodriguez M."/>
            <person name="Reina J.C."/>
            <person name="Bejar V."/>
            <person name="Llamas I."/>
        </authorList>
    </citation>
    <scope>NUCLEOTIDE SEQUENCE [LARGE SCALE GENOMIC DNA]</scope>
    <source>
        <strain evidence="2 3">N10</strain>
    </source>
</reference>
<keyword evidence="3" id="KW-1185">Reference proteome</keyword>
<dbReference type="Gene3D" id="4.10.810.10">
    <property type="entry name" value="Virus Scaffolding Protein, Chain A"/>
    <property type="match status" value="1"/>
</dbReference>
<sequence>MGRMNVSNEALLGLVAEMVMDDAIRTYKEKNLYQQIDSALAEGDEASFLALTAELKSIQSPG</sequence>
<evidence type="ECO:0000259" key="1">
    <source>
        <dbReference type="SMART" id="SM00914"/>
    </source>
</evidence>
<dbReference type="InterPro" id="IPR027393">
    <property type="entry name" value="Virus_scaffolding_prot_C"/>
</dbReference>
<name>A0A7X3JZF4_9BACL</name>
<evidence type="ECO:0000313" key="2">
    <source>
        <dbReference type="EMBL" id="MVP00023.1"/>
    </source>
</evidence>
<dbReference type="AlphaFoldDB" id="A0A7X3JZF4"/>
<evidence type="ECO:0000313" key="3">
    <source>
        <dbReference type="Proteomes" id="UP000490800"/>
    </source>
</evidence>
<gene>
    <name evidence="2" type="ORF">EDM21_10925</name>
</gene>
<dbReference type="RefSeq" id="WP_157335453.1">
    <property type="nucleotide sequence ID" value="NZ_RHLK01000005.1"/>
</dbReference>
<feature type="domain" description="IDEAL" evidence="1">
    <location>
        <begin position="19"/>
        <end position="55"/>
    </location>
</feature>
<dbReference type="InterPro" id="IPR014957">
    <property type="entry name" value="IDEAL_dom"/>
</dbReference>
<dbReference type="Pfam" id="PF08858">
    <property type="entry name" value="IDEAL"/>
    <property type="match status" value="1"/>
</dbReference>
<organism evidence="2 3">
    <name type="scientific">Paenibacillus lutrae</name>
    <dbReference type="NCBI Taxonomy" id="2078573"/>
    <lineage>
        <taxon>Bacteria</taxon>
        <taxon>Bacillati</taxon>
        <taxon>Bacillota</taxon>
        <taxon>Bacilli</taxon>
        <taxon>Bacillales</taxon>
        <taxon>Paenibacillaceae</taxon>
        <taxon>Paenibacillus</taxon>
    </lineage>
</organism>
<proteinExistence type="predicted"/>
<protein>
    <submittedName>
        <fullName evidence="2">IDEAL domain-containing protein</fullName>
    </submittedName>
</protein>
<dbReference type="SMART" id="SM00914">
    <property type="entry name" value="IDEAL"/>
    <property type="match status" value="1"/>
</dbReference>
<accession>A0A7X3JZF4</accession>
<dbReference type="OrthoDB" id="2155814at2"/>
<comment type="caution">
    <text evidence="2">The sequence shown here is derived from an EMBL/GenBank/DDBJ whole genome shotgun (WGS) entry which is preliminary data.</text>
</comment>
<dbReference type="Proteomes" id="UP000490800">
    <property type="component" value="Unassembled WGS sequence"/>
</dbReference>